<dbReference type="InterPro" id="IPR046350">
    <property type="entry name" value="Cystatin_sf"/>
</dbReference>
<dbReference type="PIRSF" id="PIRSF011132">
    <property type="entry name" value="Prot_inh_latexin"/>
    <property type="match status" value="1"/>
</dbReference>
<evidence type="ECO:0000256" key="4">
    <source>
        <dbReference type="ARBA" id="ARBA00022608"/>
    </source>
</evidence>
<keyword evidence="8" id="KW-0007">Acetylation</keyword>
<dbReference type="Proteomes" id="UP000092124">
    <property type="component" value="Unassembled WGS sequence"/>
</dbReference>
<dbReference type="FunFam" id="3.10.450.10:FF:000007">
    <property type="entry name" value="latexin"/>
    <property type="match status" value="1"/>
</dbReference>
<organism evidence="17 18">
    <name type="scientific">Neotoma lepida</name>
    <name type="common">Desert woodrat</name>
    <dbReference type="NCBI Taxonomy" id="56216"/>
    <lineage>
        <taxon>Eukaryota</taxon>
        <taxon>Metazoa</taxon>
        <taxon>Chordata</taxon>
        <taxon>Craniata</taxon>
        <taxon>Vertebrata</taxon>
        <taxon>Euteleostomi</taxon>
        <taxon>Mammalia</taxon>
        <taxon>Eutheria</taxon>
        <taxon>Euarchontoglires</taxon>
        <taxon>Glires</taxon>
        <taxon>Rodentia</taxon>
        <taxon>Myomorpha</taxon>
        <taxon>Muroidea</taxon>
        <taxon>Cricetidae</taxon>
        <taxon>Neotominae</taxon>
        <taxon>Neotoma</taxon>
    </lineage>
</organism>
<name>A0A1A6GL52_NEOLE</name>
<evidence type="ECO:0000256" key="3">
    <source>
        <dbReference type="ARBA" id="ARBA00022490"/>
    </source>
</evidence>
<evidence type="ECO:0000256" key="5">
    <source>
        <dbReference type="ARBA" id="ARBA00022674"/>
    </source>
</evidence>
<comment type="caution">
    <text evidence="17">The sequence shown here is derived from an EMBL/GenBank/DDBJ whole genome shotgun (WGS) entry which is preliminary data.</text>
</comment>
<dbReference type="GO" id="GO:0008201">
    <property type="term" value="F:heparin binding"/>
    <property type="evidence" value="ECO:0007669"/>
    <property type="project" value="UniProtKB-KW"/>
</dbReference>
<evidence type="ECO:0000259" key="16">
    <source>
        <dbReference type="PROSITE" id="PS52033"/>
    </source>
</evidence>
<feature type="domain" description="Cystatin LXN-type" evidence="16">
    <location>
        <begin position="118"/>
        <end position="221"/>
    </location>
</feature>
<dbReference type="OrthoDB" id="8898327at2759"/>
<protein>
    <recommendedName>
        <fullName evidence="12">Latexin</fullName>
    </recommendedName>
    <alternativeName>
        <fullName evidence="14">Endogenous carboxypeptidase inhibitor</fullName>
    </alternativeName>
    <alternativeName>
        <fullName evidence="13">Tissue carboxypeptidase inhibitor</fullName>
    </alternativeName>
</protein>
<dbReference type="PROSITE" id="PS52033">
    <property type="entry name" value="CYSTATIN_LXN"/>
    <property type="match status" value="2"/>
</dbReference>
<evidence type="ECO:0000313" key="17">
    <source>
        <dbReference type="EMBL" id="OBS66062.1"/>
    </source>
</evidence>
<evidence type="ECO:0000256" key="2">
    <source>
        <dbReference type="ARBA" id="ARBA00010083"/>
    </source>
</evidence>
<keyword evidence="3" id="KW-0963">Cytoplasm</keyword>
<dbReference type="InterPro" id="IPR009684">
    <property type="entry name" value="Latexin"/>
</dbReference>
<dbReference type="Pfam" id="PF06907">
    <property type="entry name" value="LXN"/>
    <property type="match status" value="1"/>
</dbReference>
<keyword evidence="4" id="KW-0483">Metalloprotease inhibitor</keyword>
<comment type="similarity">
    <text evidence="2 15">Belongs to the protease inhibitor I47 (latexin) family.</text>
</comment>
<dbReference type="GO" id="GO:0005737">
    <property type="term" value="C:cytoplasm"/>
    <property type="evidence" value="ECO:0007669"/>
    <property type="project" value="UniProtKB-SubCell"/>
</dbReference>
<dbReference type="FunFam" id="3.10.450.10:FF:000006">
    <property type="entry name" value="latexin"/>
    <property type="match status" value="1"/>
</dbReference>
<proteinExistence type="inferred from homology"/>
<evidence type="ECO:0000256" key="12">
    <source>
        <dbReference type="ARBA" id="ARBA00073669"/>
    </source>
</evidence>
<dbReference type="STRING" id="56216.A0A1A6GL52"/>
<gene>
    <name evidence="17" type="ORF">A6R68_05400</name>
</gene>
<dbReference type="Gene3D" id="3.10.450.10">
    <property type="match status" value="2"/>
</dbReference>
<dbReference type="EMBL" id="LZPO01087586">
    <property type="protein sequence ID" value="OBS66062.1"/>
    <property type="molecule type" value="Genomic_DNA"/>
</dbReference>
<dbReference type="PANTHER" id="PTHR28591:SF1">
    <property type="entry name" value="LATEXIN"/>
    <property type="match status" value="1"/>
</dbReference>
<evidence type="ECO:0000256" key="6">
    <source>
        <dbReference type="ARBA" id="ARBA00022690"/>
    </source>
</evidence>
<keyword evidence="9" id="KW-0395">Inflammatory response</keyword>
<dbReference type="PANTHER" id="PTHR28591">
    <property type="entry name" value="LATEXIN"/>
    <property type="match status" value="1"/>
</dbReference>
<feature type="domain" description="Cystatin LXN-type" evidence="16">
    <location>
        <begin position="1"/>
        <end position="97"/>
    </location>
</feature>
<dbReference type="AlphaFoldDB" id="A0A1A6GL52"/>
<dbReference type="GO" id="GO:0008191">
    <property type="term" value="F:metalloendopeptidase inhibitor activity"/>
    <property type="evidence" value="ECO:0007669"/>
    <property type="project" value="UniProtKB-UniRule"/>
</dbReference>
<keyword evidence="6 15" id="KW-0646">Protease inhibitor</keyword>
<evidence type="ECO:0000256" key="1">
    <source>
        <dbReference type="ARBA" id="ARBA00004496"/>
    </source>
</evidence>
<comment type="function">
    <text evidence="11">Hardly reversible, non-competitive, and potent inhibitor of CPA1, CPA2 and CPA4. May play a role in inflammation.</text>
</comment>
<dbReference type="InterPro" id="IPR049897">
    <property type="entry name" value="CYSTATIN_LXN"/>
</dbReference>
<keyword evidence="18" id="KW-1185">Reference proteome</keyword>
<keyword evidence="5" id="KW-0358">Heparin-binding</keyword>
<evidence type="ECO:0000313" key="18">
    <source>
        <dbReference type="Proteomes" id="UP000092124"/>
    </source>
</evidence>
<evidence type="ECO:0000256" key="10">
    <source>
        <dbReference type="ARBA" id="ARBA00023215"/>
    </source>
</evidence>
<evidence type="ECO:0000256" key="9">
    <source>
        <dbReference type="ARBA" id="ARBA00023198"/>
    </source>
</evidence>
<keyword evidence="7" id="KW-0677">Repeat</keyword>
<evidence type="ECO:0000256" key="8">
    <source>
        <dbReference type="ARBA" id="ARBA00022990"/>
    </source>
</evidence>
<dbReference type="GO" id="GO:0005615">
    <property type="term" value="C:extracellular space"/>
    <property type="evidence" value="ECO:0007669"/>
    <property type="project" value="TreeGrafter"/>
</dbReference>
<evidence type="ECO:0000256" key="14">
    <source>
        <dbReference type="ARBA" id="ARBA00082984"/>
    </source>
</evidence>
<keyword evidence="10" id="KW-0481">Metalloenzyme inhibitor</keyword>
<sequence>MEIPATHYAASRAASVAENCINYQQGTPHKVFQVQTVQQATKEDIPGRGHKYHLKFSVEEIIQKQVTVNCTAEVLYPQMGQGTAPEVNFTFEGEIGKNPDEEDNSFYQRLMSMKEPLQAQNIPDSSGNVSPQMKPVRHLAWVACGYIMWQNSTEDTWYKMAQIQTVKQVPRNDDFIELDYTILLHEMASQEIIPWQMQVLWHPQYGTKVKHNSRLPKEVHGLALYSTNGTEDKDRTIQHPQGPFHFY</sequence>
<accession>A0A1A6GL52</accession>
<reference evidence="17 18" key="1">
    <citation type="submission" date="2016-06" db="EMBL/GenBank/DDBJ databases">
        <title>The Draft Genome Sequence and Annotation of the Desert Woodrat Neotoma lepida.</title>
        <authorList>
            <person name="Campbell M."/>
            <person name="Oakeson K.F."/>
            <person name="Yandell M."/>
            <person name="Halpert J.R."/>
            <person name="Dearing D."/>
        </authorList>
    </citation>
    <scope>NUCLEOTIDE SEQUENCE [LARGE SCALE GENOMIC DNA]</scope>
    <source>
        <strain evidence="17">417</strain>
        <tissue evidence="17">Liver</tissue>
    </source>
</reference>
<evidence type="ECO:0000256" key="13">
    <source>
        <dbReference type="ARBA" id="ARBA00081976"/>
    </source>
</evidence>
<dbReference type="GO" id="GO:0006954">
    <property type="term" value="P:inflammatory response"/>
    <property type="evidence" value="ECO:0007669"/>
    <property type="project" value="UniProtKB-KW"/>
</dbReference>
<evidence type="ECO:0000256" key="11">
    <source>
        <dbReference type="ARBA" id="ARBA00053473"/>
    </source>
</evidence>
<comment type="subcellular location">
    <subcellularLocation>
        <location evidence="1">Cytoplasm</location>
    </subcellularLocation>
</comment>
<feature type="non-terminal residue" evidence="17">
    <location>
        <position position="247"/>
    </location>
</feature>
<dbReference type="SUPFAM" id="SSF54403">
    <property type="entry name" value="Cystatin/monellin"/>
    <property type="match status" value="2"/>
</dbReference>
<evidence type="ECO:0000256" key="15">
    <source>
        <dbReference type="PROSITE-ProRule" id="PRU01377"/>
    </source>
</evidence>
<evidence type="ECO:0000256" key="7">
    <source>
        <dbReference type="ARBA" id="ARBA00022737"/>
    </source>
</evidence>